<proteinExistence type="predicted"/>
<evidence type="ECO:0000313" key="2">
    <source>
        <dbReference type="EMBL" id="WAL67084.1"/>
    </source>
</evidence>
<accession>A0ABY7B440</accession>
<dbReference type="Proteomes" id="UP001163203">
    <property type="component" value="Chromosome"/>
</dbReference>
<keyword evidence="3" id="KW-1185">Reference proteome</keyword>
<name>A0ABY7B440_9PSEU</name>
<evidence type="ECO:0000313" key="3">
    <source>
        <dbReference type="Proteomes" id="UP001163203"/>
    </source>
</evidence>
<feature type="transmembrane region" description="Helical" evidence="1">
    <location>
        <begin position="6"/>
        <end position="25"/>
    </location>
</feature>
<reference evidence="2" key="1">
    <citation type="submission" date="2022-11" db="EMBL/GenBank/DDBJ databases">
        <authorList>
            <person name="Mo P."/>
        </authorList>
    </citation>
    <scope>NUCLEOTIDE SEQUENCE</scope>
    <source>
        <strain evidence="2">HUAS 11-8</strain>
    </source>
</reference>
<protein>
    <submittedName>
        <fullName evidence="2">Uncharacterized protein</fullName>
    </submittedName>
</protein>
<sequence>MVHDVVELLTLGVALVGVALMCFVAKELRDAIAERRELMAVALCLRQMLEEKCGHERAQQLLENAGLPVKNLPKPAPPSPVRRSVRRPSYLRLVTTDAQWTGDGGTGFFLTESS</sequence>
<gene>
    <name evidence="2" type="ORF">ORV05_04670</name>
</gene>
<organism evidence="2 3">
    <name type="scientific">Amycolatopsis cynarae</name>
    <dbReference type="NCBI Taxonomy" id="2995223"/>
    <lineage>
        <taxon>Bacteria</taxon>
        <taxon>Bacillati</taxon>
        <taxon>Actinomycetota</taxon>
        <taxon>Actinomycetes</taxon>
        <taxon>Pseudonocardiales</taxon>
        <taxon>Pseudonocardiaceae</taxon>
        <taxon>Amycolatopsis</taxon>
    </lineage>
</organism>
<keyword evidence="1" id="KW-0472">Membrane</keyword>
<dbReference type="EMBL" id="CP113836">
    <property type="protein sequence ID" value="WAL67084.1"/>
    <property type="molecule type" value="Genomic_DNA"/>
</dbReference>
<keyword evidence="1" id="KW-0812">Transmembrane</keyword>
<dbReference type="RefSeq" id="WP_268757208.1">
    <property type="nucleotide sequence ID" value="NZ_CP113836.1"/>
</dbReference>
<evidence type="ECO:0000256" key="1">
    <source>
        <dbReference type="SAM" id="Phobius"/>
    </source>
</evidence>
<keyword evidence="1" id="KW-1133">Transmembrane helix</keyword>